<feature type="compositionally biased region" description="Polar residues" evidence="1">
    <location>
        <begin position="98"/>
        <end position="112"/>
    </location>
</feature>
<organism evidence="2 3">
    <name type="scientific">Smittium megazygosporum</name>
    <dbReference type="NCBI Taxonomy" id="133381"/>
    <lineage>
        <taxon>Eukaryota</taxon>
        <taxon>Fungi</taxon>
        <taxon>Fungi incertae sedis</taxon>
        <taxon>Zoopagomycota</taxon>
        <taxon>Kickxellomycotina</taxon>
        <taxon>Harpellomycetes</taxon>
        <taxon>Harpellales</taxon>
        <taxon>Legeriomycetaceae</taxon>
        <taxon>Smittium</taxon>
    </lineage>
</organism>
<dbReference type="SMART" id="SM00367">
    <property type="entry name" value="LRR_CC"/>
    <property type="match status" value="5"/>
</dbReference>
<evidence type="ECO:0000313" key="2">
    <source>
        <dbReference type="EMBL" id="PVV05332.1"/>
    </source>
</evidence>
<proteinExistence type="predicted"/>
<comment type="caution">
    <text evidence="2">The sequence shown here is derived from an EMBL/GenBank/DDBJ whole genome shotgun (WGS) entry which is preliminary data.</text>
</comment>
<dbReference type="EMBL" id="MBFS01000014">
    <property type="protein sequence ID" value="PVV05332.1"/>
    <property type="molecule type" value="Genomic_DNA"/>
</dbReference>
<feature type="compositionally biased region" description="Polar residues" evidence="1">
    <location>
        <begin position="74"/>
        <end position="92"/>
    </location>
</feature>
<keyword evidence="3" id="KW-1185">Reference proteome</keyword>
<feature type="compositionally biased region" description="Low complexity" evidence="1">
    <location>
        <begin position="113"/>
        <end position="126"/>
    </location>
</feature>
<dbReference type="OrthoDB" id="421226at2759"/>
<name>A0A2T9ZL95_9FUNG</name>
<dbReference type="STRING" id="133381.A0A2T9ZL95"/>
<feature type="compositionally biased region" description="Basic and acidic residues" evidence="1">
    <location>
        <begin position="18"/>
        <end position="32"/>
    </location>
</feature>
<reference evidence="2 3" key="1">
    <citation type="journal article" date="2018" name="MBio">
        <title>Comparative Genomics Reveals the Core Gene Toolbox for the Fungus-Insect Symbiosis.</title>
        <authorList>
            <person name="Wang Y."/>
            <person name="Stata M."/>
            <person name="Wang W."/>
            <person name="Stajich J.E."/>
            <person name="White M.M."/>
            <person name="Moncalvo J.M."/>
        </authorList>
    </citation>
    <scope>NUCLEOTIDE SEQUENCE [LARGE SCALE GENOMIC DNA]</scope>
    <source>
        <strain evidence="2 3">SC-DP-2</strain>
    </source>
</reference>
<dbReference type="GO" id="GO:0019005">
    <property type="term" value="C:SCF ubiquitin ligase complex"/>
    <property type="evidence" value="ECO:0007669"/>
    <property type="project" value="TreeGrafter"/>
</dbReference>
<dbReference type="InterPro" id="IPR001611">
    <property type="entry name" value="Leu-rich_rpt"/>
</dbReference>
<evidence type="ECO:0000313" key="3">
    <source>
        <dbReference type="Proteomes" id="UP000245609"/>
    </source>
</evidence>
<evidence type="ECO:0008006" key="4">
    <source>
        <dbReference type="Google" id="ProtNLM"/>
    </source>
</evidence>
<evidence type="ECO:0000256" key="1">
    <source>
        <dbReference type="SAM" id="MobiDB-lite"/>
    </source>
</evidence>
<protein>
    <recommendedName>
        <fullName evidence="4">RNI-like protein</fullName>
    </recommendedName>
</protein>
<dbReference type="InterPro" id="IPR006553">
    <property type="entry name" value="Leu-rich_rpt_Cys-con_subtyp"/>
</dbReference>
<dbReference type="GO" id="GO:0031146">
    <property type="term" value="P:SCF-dependent proteasomal ubiquitin-dependent protein catabolic process"/>
    <property type="evidence" value="ECO:0007669"/>
    <property type="project" value="TreeGrafter"/>
</dbReference>
<gene>
    <name evidence="2" type="ORF">BB560_000150</name>
</gene>
<sequence>MDRKKSYGPRSALTSFLKDHGISKKMLEERLHRNTQGSETVNPEEQAQDQPQAEPNIVTRSRASNSSANSTVSPEEQSNNPTLDSATSTTKQAKPKSTAKQEINQSTKSEAISNNSSKGTKASKGSSSKKKTKKSGYESEDPEPSKNSRKKTKNDIPSSSKDLAVGFDTGSARKGGKFMICEMCGVKVISRRAVIIGNATYCLPCSKSIEKANTPTVKRNQNVPIDITKSKKYSKKSFQKKVIKSADGLLEIDTGIPSLQDLCVRILGQYIDMIESFGDLSANSLNKLCRIISKKRMLSQDNLKLFLGTDKTSISLYDCTYLDTTSFLNIAQFSPNLEELDLCFCGKINDQVIKFYAEHLKSLSSIRLNGPFLVSDDAFSYFFSNINSMLRSFKVSDAQFGVSAVKSLINHCNNLLELSVERCHCFTNDSVNAISSYNPELKATESLSQASSSSNLDNLLPSPCRFPILKALCIIEPPKPISSESLIHLIKSVGPTLEELRITYCEGADDTFLLDGIAKHCKNLLILDLTGCKVTSDGLCEFFQNSQSILEFDGTIAKPDTTFEYSKGLIHLGLGKIYELSDKALYFALKHSFHTLEYLSIHSATRNLTPDGLKAIAGIFSQEILSNNSPSTNKFSQDETYDSSDEDQELDSSHNQKAADSDEISKLNSKTFSSCQKLEVLDLSFVRSADNDILSQIVESCPQLRLIYVNGVPNVNSQAPKRSGLKILGRESDTL</sequence>
<dbReference type="Gene3D" id="3.80.10.10">
    <property type="entry name" value="Ribonuclease Inhibitor"/>
    <property type="match status" value="2"/>
</dbReference>
<dbReference type="PANTHER" id="PTHR13318">
    <property type="entry name" value="PARTNER OF PAIRED, ISOFORM B-RELATED"/>
    <property type="match status" value="1"/>
</dbReference>
<feature type="region of interest" description="Disordered" evidence="1">
    <location>
        <begin position="18"/>
        <end position="167"/>
    </location>
</feature>
<accession>A0A2T9ZL95</accession>
<feature type="region of interest" description="Disordered" evidence="1">
    <location>
        <begin position="630"/>
        <end position="661"/>
    </location>
</feature>
<dbReference type="Proteomes" id="UP000245609">
    <property type="component" value="Unassembled WGS sequence"/>
</dbReference>
<dbReference type="SUPFAM" id="SSF52047">
    <property type="entry name" value="RNI-like"/>
    <property type="match status" value="1"/>
</dbReference>
<dbReference type="InterPro" id="IPR032675">
    <property type="entry name" value="LRR_dom_sf"/>
</dbReference>
<feature type="compositionally biased region" description="Acidic residues" evidence="1">
    <location>
        <begin position="639"/>
        <end position="650"/>
    </location>
</feature>
<feature type="compositionally biased region" description="Low complexity" evidence="1">
    <location>
        <begin position="43"/>
        <end position="73"/>
    </location>
</feature>
<feature type="compositionally biased region" description="Basic and acidic residues" evidence="1">
    <location>
        <begin position="651"/>
        <end position="661"/>
    </location>
</feature>
<dbReference type="Pfam" id="PF13516">
    <property type="entry name" value="LRR_6"/>
    <property type="match status" value="1"/>
</dbReference>
<dbReference type="AlphaFoldDB" id="A0A2T9ZL95"/>